<keyword evidence="6" id="KW-0378">Hydrolase</keyword>
<dbReference type="InterPro" id="IPR044946">
    <property type="entry name" value="Restrct_endonuc_typeI_TRD_sf"/>
</dbReference>
<evidence type="ECO:0000259" key="5">
    <source>
        <dbReference type="Pfam" id="PF01420"/>
    </source>
</evidence>
<evidence type="ECO:0000256" key="1">
    <source>
        <dbReference type="ARBA" id="ARBA00010923"/>
    </source>
</evidence>
<proteinExistence type="inferred from homology"/>
<dbReference type="SUPFAM" id="SSF116734">
    <property type="entry name" value="DNA methylase specificity domain"/>
    <property type="match status" value="2"/>
</dbReference>
<dbReference type="RefSeq" id="WP_115371824.1">
    <property type="nucleotide sequence ID" value="NZ_QASA01000001.1"/>
</dbReference>
<keyword evidence="4" id="KW-0175">Coiled coil</keyword>
<keyword evidence="7" id="KW-1185">Reference proteome</keyword>
<feature type="coiled-coil region" evidence="4">
    <location>
        <begin position="167"/>
        <end position="194"/>
    </location>
</feature>
<evidence type="ECO:0000256" key="3">
    <source>
        <dbReference type="ARBA" id="ARBA00023125"/>
    </source>
</evidence>
<keyword evidence="3" id="KW-0238">DNA-binding</keyword>
<dbReference type="Pfam" id="PF01420">
    <property type="entry name" value="Methylase_S"/>
    <property type="match status" value="2"/>
</dbReference>
<dbReference type="InterPro" id="IPR051212">
    <property type="entry name" value="Type-I_RE_S_subunit"/>
</dbReference>
<dbReference type="PANTHER" id="PTHR43140:SF1">
    <property type="entry name" value="TYPE I RESTRICTION ENZYME ECOKI SPECIFICITY SUBUNIT"/>
    <property type="match status" value="1"/>
</dbReference>
<name>A0A369QBU8_9BACT</name>
<dbReference type="GO" id="GO:0003677">
    <property type="term" value="F:DNA binding"/>
    <property type="evidence" value="ECO:0007669"/>
    <property type="project" value="UniProtKB-KW"/>
</dbReference>
<sequence>MEQKEQLNNLPKGWVWSNISELFIIIGGGTPSKKHAKYWGGDIKWASVKDIKSQFLTETIDKITNEGLNQSNTNLASIGDIILVTRIAPGQVSIAKEKITINQDLKILKLFGGIIPSFVYFLIKSNDQKFISRASGTTVKGLKVTDLNNIKLPLPPLKEQSRIIIKIEELFSEIDHATKNLQKAKYELDIYKQSILKSTFTGKLSEKWREENTSEMIDFEEFSDYNLPNNWKLETIENVSEFIGSGSTPKGGKNTYTELGIPFIRSQNVHVNKFIQNDLVYISEEINEKMKRTKTKPRDILLNITGASIGRCAYIPEDFILGNINQHVCIIRVNSDITDYKYLTFYLNSPDAQIKISQINSGATREALTLTQIKRFSFPLCNKEEQTKIVEMLETRFTLIENLETIINKSFKDIELFKHTTLKKAFEGKLVNQDPLEESANTLIQKIKIEKSEYLKTKNEAKNQSPQRKNL</sequence>
<feature type="domain" description="Type I restriction modification DNA specificity" evidence="5">
    <location>
        <begin position="11"/>
        <end position="179"/>
    </location>
</feature>
<dbReference type="OrthoDB" id="825893at2"/>
<gene>
    <name evidence="6" type="ORF">AHMF7616_00964</name>
</gene>
<dbReference type="PANTHER" id="PTHR43140">
    <property type="entry name" value="TYPE-1 RESTRICTION ENZYME ECOKI SPECIFICITY PROTEIN"/>
    <property type="match status" value="1"/>
</dbReference>
<comment type="caution">
    <text evidence="6">The sequence shown here is derived from an EMBL/GenBank/DDBJ whole genome shotgun (WGS) entry which is preliminary data.</text>
</comment>
<protein>
    <submittedName>
        <fullName evidence="6">Type I site-specific deoxyribonuclease</fullName>
        <ecNumber evidence="6">3.1.21.3</ecNumber>
    </submittedName>
</protein>
<evidence type="ECO:0000313" key="6">
    <source>
        <dbReference type="EMBL" id="RDC62371.1"/>
    </source>
</evidence>
<evidence type="ECO:0000256" key="4">
    <source>
        <dbReference type="SAM" id="Coils"/>
    </source>
</evidence>
<reference evidence="6 7" key="1">
    <citation type="submission" date="2018-04" db="EMBL/GenBank/DDBJ databases">
        <title>Adhaeribacter sp. HMF7616 genome sequencing and assembly.</title>
        <authorList>
            <person name="Kang H."/>
            <person name="Kang J."/>
            <person name="Cha I."/>
            <person name="Kim H."/>
            <person name="Joh K."/>
        </authorList>
    </citation>
    <scope>NUCLEOTIDE SEQUENCE [LARGE SCALE GENOMIC DNA]</scope>
    <source>
        <strain evidence="6 7">HMF7616</strain>
    </source>
</reference>
<accession>A0A369QBU8</accession>
<keyword evidence="2" id="KW-0680">Restriction system</keyword>
<dbReference type="InterPro" id="IPR000055">
    <property type="entry name" value="Restrct_endonuc_typeI_TRD"/>
</dbReference>
<dbReference type="Gene3D" id="3.90.220.20">
    <property type="entry name" value="DNA methylase specificity domains"/>
    <property type="match status" value="2"/>
</dbReference>
<comment type="similarity">
    <text evidence="1">Belongs to the type-I restriction system S methylase family.</text>
</comment>
<feature type="domain" description="Type I restriction modification DNA specificity" evidence="5">
    <location>
        <begin position="228"/>
        <end position="408"/>
    </location>
</feature>
<organism evidence="6 7">
    <name type="scientific">Adhaeribacter pallidiroseus</name>
    <dbReference type="NCBI Taxonomy" id="2072847"/>
    <lineage>
        <taxon>Bacteria</taxon>
        <taxon>Pseudomonadati</taxon>
        <taxon>Bacteroidota</taxon>
        <taxon>Cytophagia</taxon>
        <taxon>Cytophagales</taxon>
        <taxon>Hymenobacteraceae</taxon>
        <taxon>Adhaeribacter</taxon>
    </lineage>
</organism>
<dbReference type="GO" id="GO:0009035">
    <property type="term" value="F:type I site-specific deoxyribonuclease activity"/>
    <property type="evidence" value="ECO:0007669"/>
    <property type="project" value="UniProtKB-EC"/>
</dbReference>
<evidence type="ECO:0000256" key="2">
    <source>
        <dbReference type="ARBA" id="ARBA00022747"/>
    </source>
</evidence>
<dbReference type="AlphaFoldDB" id="A0A369QBU8"/>
<dbReference type="EMBL" id="QASA01000001">
    <property type="protein sequence ID" value="RDC62371.1"/>
    <property type="molecule type" value="Genomic_DNA"/>
</dbReference>
<dbReference type="Proteomes" id="UP000253919">
    <property type="component" value="Unassembled WGS sequence"/>
</dbReference>
<dbReference type="EC" id="3.1.21.3" evidence="6"/>
<dbReference type="GO" id="GO:0009307">
    <property type="term" value="P:DNA restriction-modification system"/>
    <property type="evidence" value="ECO:0007669"/>
    <property type="project" value="UniProtKB-KW"/>
</dbReference>
<evidence type="ECO:0000313" key="7">
    <source>
        <dbReference type="Proteomes" id="UP000253919"/>
    </source>
</evidence>
<dbReference type="CDD" id="cd17256">
    <property type="entry name" value="RMtype1_S_EcoJA65PI-TRD1-CR1_like"/>
    <property type="match status" value="1"/>
</dbReference>